<keyword evidence="3" id="KW-1185">Reference proteome</keyword>
<dbReference type="InterPro" id="IPR036890">
    <property type="entry name" value="HATPase_C_sf"/>
</dbReference>
<organism evidence="2 3">
    <name type="scientific">Lolliginicoccus lacisalsi</name>
    <dbReference type="NCBI Taxonomy" id="2742202"/>
    <lineage>
        <taxon>Bacteria</taxon>
        <taxon>Bacillati</taxon>
        <taxon>Actinomycetota</taxon>
        <taxon>Actinomycetes</taxon>
        <taxon>Mycobacteriales</taxon>
        <taxon>Hoyosellaceae</taxon>
        <taxon>Lolliginicoccus</taxon>
    </lineage>
</organism>
<dbReference type="EMBL" id="JACYWE010000005">
    <property type="protein sequence ID" value="MBD8506710.1"/>
    <property type="molecule type" value="Genomic_DNA"/>
</dbReference>
<evidence type="ECO:0000259" key="1">
    <source>
        <dbReference type="Pfam" id="PF13581"/>
    </source>
</evidence>
<accession>A0A927JCM3</accession>
<dbReference type="Gene3D" id="3.30.565.10">
    <property type="entry name" value="Histidine kinase-like ATPase, C-terminal domain"/>
    <property type="match status" value="1"/>
</dbReference>
<dbReference type="RefSeq" id="WP_192039184.1">
    <property type="nucleotide sequence ID" value="NZ_JACYWE010000005.1"/>
</dbReference>
<dbReference type="InterPro" id="IPR003594">
    <property type="entry name" value="HATPase_dom"/>
</dbReference>
<dbReference type="Proteomes" id="UP000642993">
    <property type="component" value="Unassembled WGS sequence"/>
</dbReference>
<proteinExistence type="predicted"/>
<dbReference type="GO" id="GO:0005524">
    <property type="term" value="F:ATP binding"/>
    <property type="evidence" value="ECO:0007669"/>
    <property type="project" value="UniProtKB-KW"/>
</dbReference>
<keyword evidence="2" id="KW-0547">Nucleotide-binding</keyword>
<name>A0A927JCM3_9ACTN</name>
<dbReference type="CDD" id="cd16936">
    <property type="entry name" value="HATPase_RsbW-like"/>
    <property type="match status" value="1"/>
</dbReference>
<sequence length="136" mass="14613">MRDRDSTLTLSAAAHPDAIDAVHDLLAHLWEIAPGADDTHRMRFETAVAEIAGNIVTHGRDSGTSSFSLAVGISDGLLEAHFQDDGTQHDLDVASFELPGDLAESGRGLAIAGALLDELHYRRAPGENTWYLAIRL</sequence>
<gene>
    <name evidence="2" type="ORF">HT102_09450</name>
</gene>
<keyword evidence="2" id="KW-0067">ATP-binding</keyword>
<reference evidence="2" key="1">
    <citation type="submission" date="2020-09" db="EMBL/GenBank/DDBJ databases">
        <title>Hoyosella lacisalsi sp. nov., a halotolerant actinobacterium isolated from soil of Lake Gudzhirganskoe.</title>
        <authorList>
            <person name="Yang Q."/>
            <person name="Guo P.Y."/>
            <person name="Liu S.W."/>
            <person name="Li F.N."/>
            <person name="Sun C.H."/>
        </authorList>
    </citation>
    <scope>NUCLEOTIDE SEQUENCE</scope>
    <source>
        <strain evidence="2">G463</strain>
    </source>
</reference>
<evidence type="ECO:0000313" key="3">
    <source>
        <dbReference type="Proteomes" id="UP000642993"/>
    </source>
</evidence>
<comment type="caution">
    <text evidence="2">The sequence shown here is derived from an EMBL/GenBank/DDBJ whole genome shotgun (WGS) entry which is preliminary data.</text>
</comment>
<protein>
    <submittedName>
        <fullName evidence="2">ATP-binding protein</fullName>
    </submittedName>
</protein>
<feature type="domain" description="Histidine kinase/HSP90-like ATPase" evidence="1">
    <location>
        <begin position="14"/>
        <end position="129"/>
    </location>
</feature>
<dbReference type="AlphaFoldDB" id="A0A927JCM3"/>
<dbReference type="Pfam" id="PF13581">
    <property type="entry name" value="HATPase_c_2"/>
    <property type="match status" value="1"/>
</dbReference>
<evidence type="ECO:0000313" key="2">
    <source>
        <dbReference type="EMBL" id="MBD8506710.1"/>
    </source>
</evidence>
<dbReference type="SUPFAM" id="SSF55874">
    <property type="entry name" value="ATPase domain of HSP90 chaperone/DNA topoisomerase II/histidine kinase"/>
    <property type="match status" value="1"/>
</dbReference>